<reference evidence="1" key="1">
    <citation type="submission" date="2018-05" db="EMBL/GenBank/DDBJ databases">
        <authorList>
            <person name="Lanie J.A."/>
            <person name="Ng W.-L."/>
            <person name="Kazmierczak K.M."/>
            <person name="Andrzejewski T.M."/>
            <person name="Davidsen T.M."/>
            <person name="Wayne K.J."/>
            <person name="Tettelin H."/>
            <person name="Glass J.I."/>
            <person name="Rusch D."/>
            <person name="Podicherti R."/>
            <person name="Tsui H.-C.T."/>
            <person name="Winkler M.E."/>
        </authorList>
    </citation>
    <scope>NUCLEOTIDE SEQUENCE</scope>
</reference>
<proteinExistence type="predicted"/>
<dbReference type="PANTHER" id="PTHR34853">
    <property type="match status" value="1"/>
</dbReference>
<accession>A0A382N7I1</accession>
<evidence type="ECO:0008006" key="2">
    <source>
        <dbReference type="Google" id="ProtNLM"/>
    </source>
</evidence>
<dbReference type="EMBL" id="UINC01098068">
    <property type="protein sequence ID" value="SVC56295.1"/>
    <property type="molecule type" value="Genomic_DNA"/>
</dbReference>
<evidence type="ECO:0000313" key="1">
    <source>
        <dbReference type="EMBL" id="SVC56295.1"/>
    </source>
</evidence>
<dbReference type="Pfam" id="PF03583">
    <property type="entry name" value="LIP"/>
    <property type="match status" value="1"/>
</dbReference>
<dbReference type="InterPro" id="IPR005152">
    <property type="entry name" value="Lipase_secreted"/>
</dbReference>
<sequence>HGTRGAGDHCAATRNGYMYQEEINDLITELLARDFVIVASDYEGSGTPGMYAWSQSSALGKNILDAARAAQNFNLAEANKDTFITGFSIGGHAMSKANEIADVYSPETNLLGVIGILPGVIQSDWIAEMLMRSSYTRGYMVFGAAVEEAIWGKELAPLSRRLTDLAISHLGVLENQCMTETNDYFGQFEAEELFKFPFNPKFTNGVDPSVVNAIGQKKGAAPVVLIHPIDDPAIPPSAIIEYVEKVCQFEQDILIRWHATLPHSLSMLENQEVMSDFFDFIDSILANSPTETHCGNIPDLPGESEVSTSMGLHCNIFDSQENAEIFFNTNPELGASLDTNGDGIACGLGDTYGLIDCGDGTTLLGHRCWFSLV</sequence>
<feature type="non-terminal residue" evidence="1">
    <location>
        <position position="373"/>
    </location>
</feature>
<dbReference type="InterPro" id="IPR029058">
    <property type="entry name" value="AB_hydrolase_fold"/>
</dbReference>
<dbReference type="GO" id="GO:0016042">
    <property type="term" value="P:lipid catabolic process"/>
    <property type="evidence" value="ECO:0007669"/>
    <property type="project" value="InterPro"/>
</dbReference>
<dbReference type="SUPFAM" id="SSF53474">
    <property type="entry name" value="alpha/beta-Hydrolases"/>
    <property type="match status" value="1"/>
</dbReference>
<name>A0A382N7I1_9ZZZZ</name>
<gene>
    <name evidence="1" type="ORF">METZ01_LOCUS309149</name>
</gene>
<dbReference type="PANTHER" id="PTHR34853:SF1">
    <property type="entry name" value="LIPASE 5"/>
    <property type="match status" value="1"/>
</dbReference>
<protein>
    <recommendedName>
        <fullName evidence="2">Serine aminopeptidase S33 domain-containing protein</fullName>
    </recommendedName>
</protein>
<feature type="non-terminal residue" evidence="1">
    <location>
        <position position="1"/>
    </location>
</feature>
<organism evidence="1">
    <name type="scientific">marine metagenome</name>
    <dbReference type="NCBI Taxonomy" id="408172"/>
    <lineage>
        <taxon>unclassified sequences</taxon>
        <taxon>metagenomes</taxon>
        <taxon>ecological metagenomes</taxon>
    </lineage>
</organism>
<dbReference type="AlphaFoldDB" id="A0A382N7I1"/>
<dbReference type="Gene3D" id="3.40.50.1820">
    <property type="entry name" value="alpha/beta hydrolase"/>
    <property type="match status" value="2"/>
</dbReference>
<dbReference type="GO" id="GO:0004806">
    <property type="term" value="F:triacylglycerol lipase activity"/>
    <property type="evidence" value="ECO:0007669"/>
    <property type="project" value="InterPro"/>
</dbReference>